<dbReference type="Proteomes" id="UP001232725">
    <property type="component" value="Unassembled WGS sequence"/>
</dbReference>
<evidence type="ECO:0000256" key="6">
    <source>
        <dbReference type="ARBA" id="ARBA00022840"/>
    </source>
</evidence>
<gene>
    <name evidence="9" type="ORF">Q9R02_10755</name>
</gene>
<proteinExistence type="inferred from homology"/>
<dbReference type="PROSITE" id="PS50893">
    <property type="entry name" value="ABC_TRANSPORTER_2"/>
    <property type="match status" value="1"/>
</dbReference>
<evidence type="ECO:0000313" key="10">
    <source>
        <dbReference type="Proteomes" id="UP001232725"/>
    </source>
</evidence>
<dbReference type="SMART" id="SM00382">
    <property type="entry name" value="AAA"/>
    <property type="match status" value="1"/>
</dbReference>
<protein>
    <submittedName>
        <fullName evidence="9">ABC transporter ATP-binding protein</fullName>
    </submittedName>
</protein>
<dbReference type="InterPro" id="IPR013563">
    <property type="entry name" value="Oligopep_ABC_C"/>
</dbReference>
<comment type="subcellular location">
    <subcellularLocation>
        <location evidence="1">Cell membrane</location>
        <topology evidence="1">Peripheral membrane protein</topology>
    </subcellularLocation>
</comment>
<keyword evidence="4" id="KW-1003">Cell membrane</keyword>
<comment type="caution">
    <text evidence="9">The sequence shown here is derived from an EMBL/GenBank/DDBJ whole genome shotgun (WGS) entry which is preliminary data.</text>
</comment>
<keyword evidence="7" id="KW-0472">Membrane</keyword>
<evidence type="ECO:0000256" key="7">
    <source>
        <dbReference type="ARBA" id="ARBA00023136"/>
    </source>
</evidence>
<evidence type="ECO:0000256" key="5">
    <source>
        <dbReference type="ARBA" id="ARBA00022741"/>
    </source>
</evidence>
<keyword evidence="5" id="KW-0547">Nucleotide-binding</keyword>
<dbReference type="EMBL" id="JAVALS010000006">
    <property type="protein sequence ID" value="MDP5227634.1"/>
    <property type="molecule type" value="Genomic_DNA"/>
</dbReference>
<dbReference type="RefSeq" id="WP_305996685.1">
    <property type="nucleotide sequence ID" value="NZ_JAVALS010000006.1"/>
</dbReference>
<dbReference type="InterPro" id="IPR050388">
    <property type="entry name" value="ABC_Ni/Peptide_Import"/>
</dbReference>
<accession>A0ABT9IPX6</accession>
<dbReference type="PROSITE" id="PS00211">
    <property type="entry name" value="ABC_TRANSPORTER_1"/>
    <property type="match status" value="1"/>
</dbReference>
<dbReference type="InterPro" id="IPR017871">
    <property type="entry name" value="ABC_transporter-like_CS"/>
</dbReference>
<dbReference type="Pfam" id="PF08352">
    <property type="entry name" value="oligo_HPY"/>
    <property type="match status" value="1"/>
</dbReference>
<evidence type="ECO:0000256" key="3">
    <source>
        <dbReference type="ARBA" id="ARBA00022448"/>
    </source>
</evidence>
<feature type="domain" description="ABC transporter" evidence="8">
    <location>
        <begin position="23"/>
        <end position="270"/>
    </location>
</feature>
<dbReference type="InterPro" id="IPR003439">
    <property type="entry name" value="ABC_transporter-like_ATP-bd"/>
</dbReference>
<keyword evidence="6 9" id="KW-0067">ATP-binding</keyword>
<keyword evidence="3" id="KW-0813">Transport</keyword>
<dbReference type="PANTHER" id="PTHR43297:SF2">
    <property type="entry name" value="DIPEPTIDE TRANSPORT ATP-BINDING PROTEIN DPPD"/>
    <property type="match status" value="1"/>
</dbReference>
<dbReference type="SUPFAM" id="SSF52540">
    <property type="entry name" value="P-loop containing nucleoside triphosphate hydrolases"/>
    <property type="match status" value="1"/>
</dbReference>
<dbReference type="CDD" id="cd03257">
    <property type="entry name" value="ABC_NikE_OppD_transporters"/>
    <property type="match status" value="1"/>
</dbReference>
<reference evidence="9 10" key="1">
    <citation type="submission" date="2023-08" db="EMBL/GenBank/DDBJ databases">
        <title>Arthrobacter horti sp. nov., isolated from forest soil.</title>
        <authorList>
            <person name="Park M."/>
        </authorList>
    </citation>
    <scope>NUCLEOTIDE SEQUENCE [LARGE SCALE GENOMIC DNA]</scope>
    <source>
        <strain evidence="9 10">YJM1</strain>
    </source>
</reference>
<evidence type="ECO:0000259" key="8">
    <source>
        <dbReference type="PROSITE" id="PS50893"/>
    </source>
</evidence>
<evidence type="ECO:0000256" key="1">
    <source>
        <dbReference type="ARBA" id="ARBA00004202"/>
    </source>
</evidence>
<keyword evidence="10" id="KW-1185">Reference proteome</keyword>
<dbReference type="PANTHER" id="PTHR43297">
    <property type="entry name" value="OLIGOPEPTIDE TRANSPORT ATP-BINDING PROTEIN APPD"/>
    <property type="match status" value="1"/>
</dbReference>
<organism evidence="9 10">
    <name type="scientific">Arthrobacter horti</name>
    <dbReference type="NCBI Taxonomy" id="3068273"/>
    <lineage>
        <taxon>Bacteria</taxon>
        <taxon>Bacillati</taxon>
        <taxon>Actinomycetota</taxon>
        <taxon>Actinomycetes</taxon>
        <taxon>Micrococcales</taxon>
        <taxon>Micrococcaceae</taxon>
        <taxon>Arthrobacter</taxon>
    </lineage>
</organism>
<dbReference type="Pfam" id="PF00005">
    <property type="entry name" value="ABC_tran"/>
    <property type="match status" value="1"/>
</dbReference>
<dbReference type="NCBIfam" id="TIGR01727">
    <property type="entry name" value="oligo_HPY"/>
    <property type="match status" value="1"/>
</dbReference>
<dbReference type="InterPro" id="IPR027417">
    <property type="entry name" value="P-loop_NTPase"/>
</dbReference>
<dbReference type="GO" id="GO:0005524">
    <property type="term" value="F:ATP binding"/>
    <property type="evidence" value="ECO:0007669"/>
    <property type="project" value="UniProtKB-KW"/>
</dbReference>
<evidence type="ECO:0000256" key="2">
    <source>
        <dbReference type="ARBA" id="ARBA00005417"/>
    </source>
</evidence>
<sequence>MTPDPGTPGQTAPGQPAQAAPALDVAGLCVDVDTPAGRIRLLDDVSLTVRPGERLAVVGESGSGKSVMARSILRLGDTYRTTGSIKVAGTEVTRLSERQMSRLRGSTVAMVFQDPLGALNPLQTIGEQVAEPLRVRGTGRQEAERAAAAILEELGVARAAERMKAYPHEFSGGMRQRVVLAMALIAEPQLLIADEPTTALDVRVQEQVIDLLHEVSTERNLAVILITHDLGIVAGFADRVAVMYAGRKIQDDDAGRLFREPAHPYARGLIEAVPRIDHRIEHLVGIPGVPPHPGARPSGCAYHPRCPFRMDICEVEVPAERPLPSGGTVACHLFALEGNAS</sequence>
<dbReference type="Gene3D" id="3.40.50.300">
    <property type="entry name" value="P-loop containing nucleotide triphosphate hydrolases"/>
    <property type="match status" value="1"/>
</dbReference>
<evidence type="ECO:0000313" key="9">
    <source>
        <dbReference type="EMBL" id="MDP5227634.1"/>
    </source>
</evidence>
<name>A0ABT9IPX6_9MICC</name>
<dbReference type="InterPro" id="IPR003593">
    <property type="entry name" value="AAA+_ATPase"/>
</dbReference>
<comment type="similarity">
    <text evidence="2">Belongs to the ABC transporter superfamily.</text>
</comment>
<evidence type="ECO:0000256" key="4">
    <source>
        <dbReference type="ARBA" id="ARBA00022475"/>
    </source>
</evidence>